<evidence type="ECO:0000313" key="5">
    <source>
        <dbReference type="Proteomes" id="UP000774570"/>
    </source>
</evidence>
<feature type="domain" description="Pyrrolo-quinoline quinone repeat" evidence="3">
    <location>
        <begin position="49"/>
        <end position="178"/>
    </location>
</feature>
<feature type="signal peptide" evidence="2">
    <location>
        <begin position="1"/>
        <end position="20"/>
    </location>
</feature>
<accession>A0ABS7FZF3</accession>
<sequence>MRALWLAVACLLPASCTAGAPRPPARATPSAPPVLADAGPASPTLAPGWRLAGAPGEQMAVADGRLFVAGPESLRAYDLAGGKRLWTVPVRAPRTVQAVTATAGTVLLATWDRGGDERWSALDAGSGAEVWATSGQGRPLVQALHFPSAAGVVPAVSDPTQRTVKGVDARTGHVRWATGKVTDGDCLADPTLTEHVRSDGSVVLVPLACPSAVMAAALDPATGAVLWRRRVAPGGVDAGFTARVAGGVTLLSWSGNSALLDRRGRVLADTGLCQTNCSLAVTGRYAAVAGDGGVQVADLRTGTVKSHSLPDYTQLAAAGGVLYALRDGPAPLMASTLDRIDPATGRATPAALPIAASSSAPSPTFGENMIAAGGDLFLLRSDLGGRTWTAAQIVPGPARPGPSELGGVRPRDWPDACTLARGVRGTHPADARVGASTLRHVSCRLSGITTTVAWVAPTPALAAAVFDGDDRHVRLGDGSTTLASPPRTVMRSGRFVVVFDGDGPQVDRLADAVHAALRAR</sequence>
<organism evidence="4 5">
    <name type="scientific">Actinomadura parmotrematis</name>
    <dbReference type="NCBI Taxonomy" id="2864039"/>
    <lineage>
        <taxon>Bacteria</taxon>
        <taxon>Bacillati</taxon>
        <taxon>Actinomycetota</taxon>
        <taxon>Actinomycetes</taxon>
        <taxon>Streptosporangiales</taxon>
        <taxon>Thermomonosporaceae</taxon>
        <taxon>Actinomadura</taxon>
    </lineage>
</organism>
<feature type="region of interest" description="Disordered" evidence="1">
    <location>
        <begin position="19"/>
        <end position="39"/>
    </location>
</feature>
<dbReference type="Proteomes" id="UP000774570">
    <property type="component" value="Unassembled WGS sequence"/>
</dbReference>
<comment type="caution">
    <text evidence="4">The sequence shown here is derived from an EMBL/GenBank/DDBJ whole genome shotgun (WGS) entry which is preliminary data.</text>
</comment>
<dbReference type="InterPro" id="IPR011047">
    <property type="entry name" value="Quinoprotein_ADH-like_sf"/>
</dbReference>
<dbReference type="Gene3D" id="2.40.10.480">
    <property type="match status" value="1"/>
</dbReference>
<keyword evidence="5" id="KW-1185">Reference proteome</keyword>
<protein>
    <submittedName>
        <fullName evidence="4">PQQ-binding-like beta-propeller repeat protein</fullName>
    </submittedName>
</protein>
<dbReference type="InterPro" id="IPR015943">
    <property type="entry name" value="WD40/YVTN_repeat-like_dom_sf"/>
</dbReference>
<reference evidence="4 5" key="1">
    <citation type="submission" date="2021-07" db="EMBL/GenBank/DDBJ databases">
        <title>Actinomadura sp. PM05-2 isolated from lichen.</title>
        <authorList>
            <person name="Somphong A."/>
            <person name="Phongsopitanun W."/>
            <person name="Tanasupawat S."/>
            <person name="Peongsungnone V."/>
        </authorList>
    </citation>
    <scope>NUCLEOTIDE SEQUENCE [LARGE SCALE GENOMIC DNA]</scope>
    <source>
        <strain evidence="4 5">PM05-2</strain>
    </source>
</reference>
<feature type="compositionally biased region" description="Pro residues" evidence="1">
    <location>
        <begin position="21"/>
        <end position="32"/>
    </location>
</feature>
<dbReference type="EMBL" id="JAIBOA010000018">
    <property type="protein sequence ID" value="MBW8485834.1"/>
    <property type="molecule type" value="Genomic_DNA"/>
</dbReference>
<dbReference type="Gene3D" id="2.130.10.10">
    <property type="entry name" value="YVTN repeat-like/Quinoprotein amine dehydrogenase"/>
    <property type="match status" value="1"/>
</dbReference>
<dbReference type="PANTHER" id="PTHR34512:SF30">
    <property type="entry name" value="OUTER MEMBRANE PROTEIN ASSEMBLY FACTOR BAMB"/>
    <property type="match status" value="1"/>
</dbReference>
<dbReference type="InterPro" id="IPR018391">
    <property type="entry name" value="PQQ_b-propeller_rpt"/>
</dbReference>
<dbReference type="SUPFAM" id="SSF50998">
    <property type="entry name" value="Quinoprotein alcohol dehydrogenase-like"/>
    <property type="match status" value="1"/>
</dbReference>
<dbReference type="Pfam" id="PF13360">
    <property type="entry name" value="PQQ_2"/>
    <property type="match status" value="1"/>
</dbReference>
<dbReference type="SMART" id="SM00564">
    <property type="entry name" value="PQQ"/>
    <property type="match status" value="3"/>
</dbReference>
<dbReference type="PANTHER" id="PTHR34512">
    <property type="entry name" value="CELL SURFACE PROTEIN"/>
    <property type="match status" value="1"/>
</dbReference>
<keyword evidence="2" id="KW-0732">Signal</keyword>
<evidence type="ECO:0000256" key="2">
    <source>
        <dbReference type="SAM" id="SignalP"/>
    </source>
</evidence>
<evidence type="ECO:0000256" key="1">
    <source>
        <dbReference type="SAM" id="MobiDB-lite"/>
    </source>
</evidence>
<feature type="chain" id="PRO_5046347803" evidence="2">
    <location>
        <begin position="21"/>
        <end position="520"/>
    </location>
</feature>
<dbReference type="InterPro" id="IPR002372">
    <property type="entry name" value="PQQ_rpt_dom"/>
</dbReference>
<evidence type="ECO:0000259" key="3">
    <source>
        <dbReference type="Pfam" id="PF13360"/>
    </source>
</evidence>
<dbReference type="RefSeq" id="WP_220169061.1">
    <property type="nucleotide sequence ID" value="NZ_JAIBOA010000018.1"/>
</dbReference>
<proteinExistence type="predicted"/>
<evidence type="ECO:0000313" key="4">
    <source>
        <dbReference type="EMBL" id="MBW8485834.1"/>
    </source>
</evidence>
<name>A0ABS7FZF3_9ACTN</name>
<gene>
    <name evidence="4" type="ORF">K1Y72_25880</name>
</gene>